<name>L8JNW5_9BACT</name>
<sequence length="79" mass="9172">MRKKLLYLGYQMGYEQPRNEAQKDLPAHEVNKQNVSGWCESEKCSIRKPLEAMTGKELVIAVSQFEKVYQSFLKKYAGK</sequence>
<keyword evidence="2" id="KW-1185">Reference proteome</keyword>
<dbReference type="EMBL" id="AMZN01000082">
    <property type="protein sequence ID" value="ELR69199.1"/>
    <property type="molecule type" value="Genomic_DNA"/>
</dbReference>
<proteinExistence type="predicted"/>
<organism evidence="1 2">
    <name type="scientific">Fulvivirga imtechensis AK7</name>
    <dbReference type="NCBI Taxonomy" id="1237149"/>
    <lineage>
        <taxon>Bacteria</taxon>
        <taxon>Pseudomonadati</taxon>
        <taxon>Bacteroidota</taxon>
        <taxon>Cytophagia</taxon>
        <taxon>Cytophagales</taxon>
        <taxon>Fulvivirgaceae</taxon>
        <taxon>Fulvivirga</taxon>
    </lineage>
</organism>
<protein>
    <submittedName>
        <fullName evidence="1">Uncharacterized protein</fullName>
    </submittedName>
</protein>
<dbReference type="Proteomes" id="UP000011135">
    <property type="component" value="Unassembled WGS sequence"/>
</dbReference>
<accession>L8JNW5</accession>
<dbReference type="AlphaFoldDB" id="L8JNW5"/>
<reference evidence="1 2" key="1">
    <citation type="submission" date="2012-12" db="EMBL/GenBank/DDBJ databases">
        <title>Genome assembly of Fulvivirga imtechensis AK7.</title>
        <authorList>
            <person name="Nupur N."/>
            <person name="Khatri I."/>
            <person name="Kumar R."/>
            <person name="Subramanian S."/>
            <person name="Pinnaka A."/>
        </authorList>
    </citation>
    <scope>NUCLEOTIDE SEQUENCE [LARGE SCALE GENOMIC DNA]</scope>
    <source>
        <strain evidence="1 2">AK7</strain>
    </source>
</reference>
<dbReference type="OrthoDB" id="677839at2"/>
<evidence type="ECO:0000313" key="2">
    <source>
        <dbReference type="Proteomes" id="UP000011135"/>
    </source>
</evidence>
<dbReference type="STRING" id="1237149.C900_05395"/>
<comment type="caution">
    <text evidence="1">The sequence shown here is derived from an EMBL/GenBank/DDBJ whole genome shotgun (WGS) entry which is preliminary data.</text>
</comment>
<evidence type="ECO:0000313" key="1">
    <source>
        <dbReference type="EMBL" id="ELR69199.1"/>
    </source>
</evidence>
<gene>
    <name evidence="1" type="ORF">C900_05395</name>
</gene>